<evidence type="ECO:0000259" key="5">
    <source>
        <dbReference type="PROSITE" id="PS50011"/>
    </source>
</evidence>
<keyword evidence="2" id="KW-0547">Nucleotide-binding</keyword>
<dbReference type="EMBL" id="JAUKWQ010000003">
    <property type="protein sequence ID" value="MDO1583097.1"/>
    <property type="molecule type" value="Genomic_DNA"/>
</dbReference>
<feature type="domain" description="Protein kinase" evidence="5">
    <location>
        <begin position="70"/>
        <end position="310"/>
    </location>
</feature>
<dbReference type="Gene3D" id="3.30.200.20">
    <property type="entry name" value="Phosphorylase Kinase, domain 1"/>
    <property type="match status" value="1"/>
</dbReference>
<dbReference type="PANTHER" id="PTHR43289:SF33">
    <property type="entry name" value="SERINE_THREONINE KINASE 31"/>
    <property type="match status" value="1"/>
</dbReference>
<evidence type="ECO:0000256" key="3">
    <source>
        <dbReference type="ARBA" id="ARBA00022777"/>
    </source>
</evidence>
<accession>A0ABT8SXB4</accession>
<gene>
    <name evidence="6" type="ORF">Q2T52_13480</name>
</gene>
<dbReference type="EC" id="2.7.11.1" evidence="6"/>
<sequence length="310" mass="34038">MSEANETHTDRQRELALRFAALWQLLDPATDGGQAELRRTMLDQVRNALDRASGQIDNSAPVSKFIANTFACESVLAQSELSEVLLLRHRDLGTRHALKQLRRDRANDPVATAMLLHEARTLLSLNHPCIVRGHTLLRLPDGRPALLMEYCGPSVAARMAEAPLLAEDIVKILSCVLQGLSYLHQKGLAHGDISPANILKGEDGASPWKLADFCLCRLRGHALTDYDLRFAATMDFAAPELVEVQAADARSDLYSTGHVLSYLLSSCGDNLGLLKEPLLKLADTLTQPNPDLRPQSAEECLTILANLPQR</sequence>
<evidence type="ECO:0000313" key="7">
    <source>
        <dbReference type="Proteomes" id="UP001169006"/>
    </source>
</evidence>
<keyword evidence="7" id="KW-1185">Reference proteome</keyword>
<keyword evidence="4" id="KW-0067">ATP-binding</keyword>
<evidence type="ECO:0000256" key="2">
    <source>
        <dbReference type="ARBA" id="ARBA00022741"/>
    </source>
</evidence>
<dbReference type="Proteomes" id="UP001169006">
    <property type="component" value="Unassembled WGS sequence"/>
</dbReference>
<comment type="caution">
    <text evidence="6">The sequence shown here is derived from an EMBL/GenBank/DDBJ whole genome shotgun (WGS) entry which is preliminary data.</text>
</comment>
<dbReference type="Pfam" id="PF00069">
    <property type="entry name" value="Pkinase"/>
    <property type="match status" value="1"/>
</dbReference>
<dbReference type="RefSeq" id="WP_302077253.1">
    <property type="nucleotide sequence ID" value="NZ_JAUKWQ010000003.1"/>
</dbReference>
<dbReference type="SUPFAM" id="SSF56112">
    <property type="entry name" value="Protein kinase-like (PK-like)"/>
    <property type="match status" value="1"/>
</dbReference>
<dbReference type="InterPro" id="IPR000719">
    <property type="entry name" value="Prot_kinase_dom"/>
</dbReference>
<keyword evidence="3 6" id="KW-0418">Kinase</keyword>
<dbReference type="GO" id="GO:0004674">
    <property type="term" value="F:protein serine/threonine kinase activity"/>
    <property type="evidence" value="ECO:0007669"/>
    <property type="project" value="UniProtKB-EC"/>
</dbReference>
<dbReference type="Gene3D" id="1.10.510.10">
    <property type="entry name" value="Transferase(Phosphotransferase) domain 1"/>
    <property type="match status" value="1"/>
</dbReference>
<organism evidence="6 7">
    <name type="scientific">Rhizobium oryzicola</name>
    <dbReference type="NCBI Taxonomy" id="1232668"/>
    <lineage>
        <taxon>Bacteria</taxon>
        <taxon>Pseudomonadati</taxon>
        <taxon>Pseudomonadota</taxon>
        <taxon>Alphaproteobacteria</taxon>
        <taxon>Hyphomicrobiales</taxon>
        <taxon>Rhizobiaceae</taxon>
        <taxon>Rhizobium/Agrobacterium group</taxon>
        <taxon>Rhizobium</taxon>
    </lineage>
</organism>
<dbReference type="InterPro" id="IPR011009">
    <property type="entry name" value="Kinase-like_dom_sf"/>
</dbReference>
<reference evidence="6" key="1">
    <citation type="journal article" date="2015" name="Int. J. Syst. Evol. Microbiol.">
        <title>Rhizobium oryzicola sp. nov., potential plant-growth-promoting endophytic bacteria isolated from rice roots.</title>
        <authorList>
            <person name="Zhang X.X."/>
            <person name="Gao J.S."/>
            <person name="Cao Y.H."/>
            <person name="Sheirdil R.A."/>
            <person name="Wang X.C."/>
            <person name="Zhang L."/>
        </authorList>
    </citation>
    <scope>NUCLEOTIDE SEQUENCE</scope>
    <source>
        <strain evidence="6">05753</strain>
    </source>
</reference>
<keyword evidence="1 6" id="KW-0808">Transferase</keyword>
<evidence type="ECO:0000256" key="4">
    <source>
        <dbReference type="ARBA" id="ARBA00022840"/>
    </source>
</evidence>
<evidence type="ECO:0000256" key="1">
    <source>
        <dbReference type="ARBA" id="ARBA00022679"/>
    </source>
</evidence>
<name>A0ABT8SXB4_9HYPH</name>
<dbReference type="CDD" id="cd14014">
    <property type="entry name" value="STKc_PknB_like"/>
    <property type="match status" value="1"/>
</dbReference>
<proteinExistence type="predicted"/>
<dbReference type="PANTHER" id="PTHR43289">
    <property type="entry name" value="MITOGEN-ACTIVATED PROTEIN KINASE KINASE KINASE 20-RELATED"/>
    <property type="match status" value="1"/>
</dbReference>
<reference evidence="6" key="2">
    <citation type="submission" date="2023-07" db="EMBL/GenBank/DDBJ databases">
        <authorList>
            <person name="Sun H."/>
        </authorList>
    </citation>
    <scope>NUCLEOTIDE SEQUENCE</scope>
    <source>
        <strain evidence="6">05753</strain>
    </source>
</reference>
<protein>
    <submittedName>
        <fullName evidence="6">Serine/threonine-protein kinase</fullName>
        <ecNumber evidence="6">2.7.11.1</ecNumber>
    </submittedName>
</protein>
<dbReference type="PROSITE" id="PS50011">
    <property type="entry name" value="PROTEIN_KINASE_DOM"/>
    <property type="match status" value="1"/>
</dbReference>
<evidence type="ECO:0000313" key="6">
    <source>
        <dbReference type="EMBL" id="MDO1583097.1"/>
    </source>
</evidence>